<evidence type="ECO:0000256" key="1">
    <source>
        <dbReference type="ARBA" id="ARBA00022723"/>
    </source>
</evidence>
<reference evidence="6" key="1">
    <citation type="submission" date="2017-07" db="EMBL/GenBank/DDBJ databases">
        <title>Taro Niue Genome Assembly and Annotation.</title>
        <authorList>
            <person name="Atibalentja N."/>
            <person name="Keating K."/>
            <person name="Fields C.J."/>
        </authorList>
    </citation>
    <scope>NUCLEOTIDE SEQUENCE</scope>
    <source>
        <strain evidence="6">Niue_2</strain>
        <tissue evidence="6">Leaf</tissue>
    </source>
</reference>
<evidence type="ECO:0000256" key="3">
    <source>
        <dbReference type="ARBA" id="ARBA00022786"/>
    </source>
</evidence>
<sequence>MESVHSSVQREKRMSRNRKALNVYLQLNEAMECLQHICTEGCTEVGPYDGEPPSKTRGPCRLFRTCQGLQRLIRHFATCEKKKLAVPGGGCAQCKRMWQLLRLHASVCDQPEPCRVPLCRQFKMKMQMEKDDDGMWRLLVKKVVSAKVMSALASRRKMEQGDRLLSG</sequence>
<dbReference type="FunFam" id="1.20.1020.10:FF:000004">
    <property type="entry name" value="BTB/POZ and TAZ domain-containing protein 2"/>
    <property type="match status" value="1"/>
</dbReference>
<dbReference type="GO" id="GO:0008270">
    <property type="term" value="F:zinc ion binding"/>
    <property type="evidence" value="ECO:0007669"/>
    <property type="project" value="UniProtKB-KW"/>
</dbReference>
<feature type="domain" description="TAZ-type" evidence="5">
    <location>
        <begin position="21"/>
        <end position="120"/>
    </location>
</feature>
<evidence type="ECO:0000259" key="5">
    <source>
        <dbReference type="SMART" id="SM00551"/>
    </source>
</evidence>
<dbReference type="GO" id="GO:0005634">
    <property type="term" value="C:nucleus"/>
    <property type="evidence" value="ECO:0007669"/>
    <property type="project" value="TreeGrafter"/>
</dbReference>
<name>A0A843UJ52_COLES</name>
<evidence type="ECO:0000313" key="6">
    <source>
        <dbReference type="EMBL" id="MQL81113.1"/>
    </source>
</evidence>
<evidence type="ECO:0000256" key="2">
    <source>
        <dbReference type="ARBA" id="ARBA00022771"/>
    </source>
</evidence>
<dbReference type="SUPFAM" id="SSF57933">
    <property type="entry name" value="TAZ domain"/>
    <property type="match status" value="1"/>
</dbReference>
<dbReference type="PANTHER" id="PTHR46287">
    <property type="entry name" value="BTB/POZ AND TAZ DOMAIN-CONTAINING PROTEIN 3-RELATED"/>
    <property type="match status" value="1"/>
</dbReference>
<dbReference type="EMBL" id="NMUH01000547">
    <property type="protein sequence ID" value="MQL81113.1"/>
    <property type="molecule type" value="Genomic_DNA"/>
</dbReference>
<accession>A0A843UJ52</accession>
<organism evidence="6 7">
    <name type="scientific">Colocasia esculenta</name>
    <name type="common">Wild taro</name>
    <name type="synonym">Arum esculentum</name>
    <dbReference type="NCBI Taxonomy" id="4460"/>
    <lineage>
        <taxon>Eukaryota</taxon>
        <taxon>Viridiplantae</taxon>
        <taxon>Streptophyta</taxon>
        <taxon>Embryophyta</taxon>
        <taxon>Tracheophyta</taxon>
        <taxon>Spermatophyta</taxon>
        <taxon>Magnoliopsida</taxon>
        <taxon>Liliopsida</taxon>
        <taxon>Araceae</taxon>
        <taxon>Aroideae</taxon>
        <taxon>Colocasieae</taxon>
        <taxon>Colocasia</taxon>
    </lineage>
</organism>
<evidence type="ECO:0000256" key="4">
    <source>
        <dbReference type="ARBA" id="ARBA00022833"/>
    </source>
</evidence>
<dbReference type="OrthoDB" id="6359816at2759"/>
<dbReference type="PANTHER" id="PTHR46287:SF4">
    <property type="entry name" value="BTB_POZ AND TAZ DOMAIN-CONTAINING PROTEIN 2"/>
    <property type="match status" value="1"/>
</dbReference>
<dbReference type="SMART" id="SM00551">
    <property type="entry name" value="ZnF_TAZ"/>
    <property type="match status" value="1"/>
</dbReference>
<keyword evidence="3" id="KW-0833">Ubl conjugation pathway</keyword>
<keyword evidence="7" id="KW-1185">Reference proteome</keyword>
<proteinExistence type="predicted"/>
<dbReference type="GO" id="GO:0006950">
    <property type="term" value="P:response to stress"/>
    <property type="evidence" value="ECO:0007669"/>
    <property type="project" value="UniProtKB-ARBA"/>
</dbReference>
<evidence type="ECO:0000313" key="7">
    <source>
        <dbReference type="Proteomes" id="UP000652761"/>
    </source>
</evidence>
<keyword evidence="1" id="KW-0479">Metal-binding</keyword>
<comment type="caution">
    <text evidence="6">The sequence shown here is derived from an EMBL/GenBank/DDBJ whole genome shotgun (WGS) entry which is preliminary data.</text>
</comment>
<dbReference type="InterPro" id="IPR000197">
    <property type="entry name" value="Znf_TAZ"/>
</dbReference>
<keyword evidence="4" id="KW-0862">Zinc</keyword>
<keyword evidence="2" id="KW-0863">Zinc-finger</keyword>
<dbReference type="Proteomes" id="UP000652761">
    <property type="component" value="Unassembled WGS sequence"/>
</dbReference>
<protein>
    <recommendedName>
        <fullName evidence="5">TAZ-type domain-containing protein</fullName>
    </recommendedName>
</protein>
<dbReference type="InterPro" id="IPR044513">
    <property type="entry name" value="BT1/2/3/4/5"/>
</dbReference>
<gene>
    <name evidence="6" type="ORF">Taro_013570</name>
</gene>
<dbReference type="InterPro" id="IPR035898">
    <property type="entry name" value="TAZ_dom_sf"/>
</dbReference>
<dbReference type="AlphaFoldDB" id="A0A843UJ52"/>
<dbReference type="Gene3D" id="1.20.1020.10">
    <property type="entry name" value="TAZ domain"/>
    <property type="match status" value="1"/>
</dbReference>
<dbReference type="Pfam" id="PF02135">
    <property type="entry name" value="zf-TAZ"/>
    <property type="match status" value="1"/>
</dbReference>